<dbReference type="EMBL" id="ADOG01000014">
    <property type="protein sequence ID" value="EFM91942.1"/>
    <property type="molecule type" value="Genomic_DNA"/>
</dbReference>
<sequence length="40" mass="4368">MKIAVGFAENFAKISLNSTAIDDDGFSLPSKVKWQVIAVR</sequence>
<organism evidence="1 2">
    <name type="scientific">Actinobacillus pleuropneumoniae serovar 6 str. Femo</name>
    <dbReference type="NCBI Taxonomy" id="754256"/>
    <lineage>
        <taxon>Bacteria</taxon>
        <taxon>Pseudomonadati</taxon>
        <taxon>Pseudomonadota</taxon>
        <taxon>Gammaproteobacteria</taxon>
        <taxon>Pasteurellales</taxon>
        <taxon>Pasteurellaceae</taxon>
        <taxon>Actinobacillus</taxon>
    </lineage>
</organism>
<evidence type="ECO:0000313" key="1">
    <source>
        <dbReference type="EMBL" id="EFM91942.1"/>
    </source>
</evidence>
<protein>
    <submittedName>
        <fullName evidence="1">Uncharacterized protein</fullName>
    </submittedName>
</protein>
<gene>
    <name evidence="1" type="ORF">appser6_11160</name>
</gene>
<comment type="caution">
    <text evidence="1">The sequence shown here is derived from an EMBL/GenBank/DDBJ whole genome shotgun (WGS) entry which is preliminary data.</text>
</comment>
<dbReference type="AlphaFoldDB" id="A0A828PYJ0"/>
<dbReference type="Proteomes" id="UP000005341">
    <property type="component" value="Unassembled WGS sequence"/>
</dbReference>
<proteinExistence type="predicted"/>
<name>A0A828PYJ0_ACTPL</name>
<reference evidence="1 2" key="1">
    <citation type="journal article" date="2010" name="J. Bacteriol.">
        <title>Comparative genomic characterization of Actinobacillus pleuropneumoniae.</title>
        <authorList>
            <person name="Xu Z."/>
            <person name="Chen X."/>
            <person name="Li L."/>
            <person name="Li T."/>
            <person name="Wang S."/>
            <person name="Chen H."/>
            <person name="Zhou R."/>
        </authorList>
    </citation>
    <scope>NUCLEOTIDE SEQUENCE [LARGE SCALE GENOMIC DNA]</scope>
    <source>
        <strain evidence="1 2">Femo</strain>
    </source>
</reference>
<evidence type="ECO:0000313" key="2">
    <source>
        <dbReference type="Proteomes" id="UP000005341"/>
    </source>
</evidence>
<accession>A0A828PYJ0</accession>